<dbReference type="InterPro" id="IPR029481">
    <property type="entry name" value="ABC_trans_N"/>
</dbReference>
<keyword evidence="7" id="KW-0067">ATP-binding</keyword>
<keyword evidence="10" id="KW-0325">Glycoprotein</keyword>
<dbReference type="SMART" id="SM00382">
    <property type="entry name" value="AAA"/>
    <property type="match status" value="2"/>
</dbReference>
<feature type="transmembrane region" description="Helical" evidence="12">
    <location>
        <begin position="510"/>
        <end position="532"/>
    </location>
</feature>
<feature type="transmembrane region" description="Helical" evidence="12">
    <location>
        <begin position="1221"/>
        <end position="1254"/>
    </location>
</feature>
<dbReference type="CDD" id="cd03232">
    <property type="entry name" value="ABCG_PDR_domain2"/>
    <property type="match status" value="1"/>
</dbReference>
<dbReference type="SUPFAM" id="SSF52540">
    <property type="entry name" value="P-loop containing nucleoside triphosphate hydrolases"/>
    <property type="match status" value="2"/>
</dbReference>
<evidence type="ECO:0000256" key="6">
    <source>
        <dbReference type="ARBA" id="ARBA00022741"/>
    </source>
</evidence>
<keyword evidence="6" id="KW-0547">Nucleotide-binding</keyword>
<feature type="domain" description="ABC transporter" evidence="13">
    <location>
        <begin position="813"/>
        <end position="1062"/>
    </location>
</feature>
<evidence type="ECO:0000256" key="3">
    <source>
        <dbReference type="ARBA" id="ARBA00022448"/>
    </source>
</evidence>
<dbReference type="FunFam" id="3.40.50.300:FF:000054">
    <property type="entry name" value="ABC multidrug transporter atrF"/>
    <property type="match status" value="1"/>
</dbReference>
<dbReference type="PANTHER" id="PTHR19241">
    <property type="entry name" value="ATP-BINDING CASSETTE TRANSPORTER"/>
    <property type="match status" value="1"/>
</dbReference>
<feature type="domain" description="ABC transporter" evidence="13">
    <location>
        <begin position="120"/>
        <end position="375"/>
    </location>
</feature>
<dbReference type="PROSITE" id="PS50893">
    <property type="entry name" value="ABC_TRANSPORTER_2"/>
    <property type="match status" value="2"/>
</dbReference>
<accession>A0A9Q8Z896</accession>
<dbReference type="VEuPathDB" id="FungiDB:yc1106_02937"/>
<evidence type="ECO:0000256" key="9">
    <source>
        <dbReference type="ARBA" id="ARBA00023136"/>
    </source>
</evidence>
<keyword evidence="8 12" id="KW-1133">Transmembrane helix</keyword>
<comment type="subcellular location">
    <subcellularLocation>
        <location evidence="1">Cell membrane</location>
        <topology evidence="1">Multi-pass membrane protein</topology>
    </subcellularLocation>
</comment>
<evidence type="ECO:0000313" key="15">
    <source>
        <dbReference type="Proteomes" id="UP001056012"/>
    </source>
</evidence>
<dbReference type="InterPro" id="IPR003439">
    <property type="entry name" value="ABC_transporter-like_ATP-bd"/>
</dbReference>
<dbReference type="Pfam" id="PF06422">
    <property type="entry name" value="PDR_CDR"/>
    <property type="match status" value="1"/>
</dbReference>
<evidence type="ECO:0000256" key="5">
    <source>
        <dbReference type="ARBA" id="ARBA00022692"/>
    </source>
</evidence>
<feature type="transmembrane region" description="Helical" evidence="12">
    <location>
        <begin position="1415"/>
        <end position="1437"/>
    </location>
</feature>
<dbReference type="PROSITE" id="PS00211">
    <property type="entry name" value="ABC_TRANSPORTER_1"/>
    <property type="match status" value="1"/>
</dbReference>
<proteinExistence type="inferred from homology"/>
<keyword evidence="3" id="KW-0813">Transport</keyword>
<dbReference type="GO" id="GO:0005886">
    <property type="term" value="C:plasma membrane"/>
    <property type="evidence" value="ECO:0007669"/>
    <property type="project" value="UniProtKB-SubCell"/>
</dbReference>
<feature type="transmembrane region" description="Helical" evidence="12">
    <location>
        <begin position="1266"/>
        <end position="1288"/>
    </location>
</feature>
<dbReference type="InterPro" id="IPR010929">
    <property type="entry name" value="PDR_CDR_ABC"/>
</dbReference>
<feature type="transmembrane region" description="Helical" evidence="12">
    <location>
        <begin position="1156"/>
        <end position="1174"/>
    </location>
</feature>
<evidence type="ECO:0000256" key="4">
    <source>
        <dbReference type="ARBA" id="ARBA00022475"/>
    </source>
</evidence>
<dbReference type="Pfam" id="PF14510">
    <property type="entry name" value="ABC_trans_N"/>
    <property type="match status" value="1"/>
</dbReference>
<keyword evidence="9 12" id="KW-0472">Membrane</keyword>
<feature type="transmembrane region" description="Helical" evidence="12">
    <location>
        <begin position="1300"/>
        <end position="1325"/>
    </location>
</feature>
<dbReference type="Proteomes" id="UP001056012">
    <property type="component" value="Chromosome 2"/>
</dbReference>
<organism evidence="14 15">
    <name type="scientific">Curvularia clavata</name>
    <dbReference type="NCBI Taxonomy" id="95742"/>
    <lineage>
        <taxon>Eukaryota</taxon>
        <taxon>Fungi</taxon>
        <taxon>Dikarya</taxon>
        <taxon>Ascomycota</taxon>
        <taxon>Pezizomycotina</taxon>
        <taxon>Dothideomycetes</taxon>
        <taxon>Pleosporomycetidae</taxon>
        <taxon>Pleosporales</taxon>
        <taxon>Pleosporineae</taxon>
        <taxon>Pleosporaceae</taxon>
        <taxon>Curvularia</taxon>
    </lineage>
</organism>
<evidence type="ECO:0000313" key="14">
    <source>
        <dbReference type="EMBL" id="USP75663.1"/>
    </source>
</evidence>
<dbReference type="Gene3D" id="3.40.50.300">
    <property type="entry name" value="P-loop containing nucleotide triphosphate hydrolases"/>
    <property type="match status" value="2"/>
</dbReference>
<evidence type="ECO:0000256" key="7">
    <source>
        <dbReference type="ARBA" id="ARBA00022840"/>
    </source>
</evidence>
<evidence type="ECO:0000256" key="12">
    <source>
        <dbReference type="SAM" id="Phobius"/>
    </source>
</evidence>
<dbReference type="InterPro" id="IPR034003">
    <property type="entry name" value="ABCG_PDR_2"/>
</dbReference>
<dbReference type="GO" id="GO:0016887">
    <property type="term" value="F:ATP hydrolysis activity"/>
    <property type="evidence" value="ECO:0007669"/>
    <property type="project" value="InterPro"/>
</dbReference>
<evidence type="ECO:0000259" key="13">
    <source>
        <dbReference type="PROSITE" id="PS50893"/>
    </source>
</evidence>
<protein>
    <recommendedName>
        <fullName evidence="13">ABC transporter domain-containing protein</fullName>
    </recommendedName>
</protein>
<dbReference type="OrthoDB" id="245989at2759"/>
<dbReference type="InterPro" id="IPR013525">
    <property type="entry name" value="ABC2_TM"/>
</dbReference>
<reference evidence="14" key="1">
    <citation type="submission" date="2021-12" db="EMBL/GenBank/DDBJ databases">
        <title>Curvularia clavata genome.</title>
        <authorList>
            <person name="Cao Y."/>
        </authorList>
    </citation>
    <scope>NUCLEOTIDE SEQUENCE</scope>
    <source>
        <strain evidence="14">Yc1106</strain>
    </source>
</reference>
<dbReference type="InterPro" id="IPR003593">
    <property type="entry name" value="AAA+_ATPase"/>
</dbReference>
<keyword evidence="4" id="KW-1003">Cell membrane</keyword>
<comment type="similarity">
    <text evidence="2">Belongs to the ABC transporter superfamily. ABCG family. PDR (TC 3.A.1.205) subfamily.</text>
</comment>
<feature type="region of interest" description="Disordered" evidence="11">
    <location>
        <begin position="779"/>
        <end position="808"/>
    </location>
</feature>
<evidence type="ECO:0000256" key="1">
    <source>
        <dbReference type="ARBA" id="ARBA00004651"/>
    </source>
</evidence>
<dbReference type="InterPro" id="IPR027417">
    <property type="entry name" value="P-loop_NTPase"/>
</dbReference>
<dbReference type="FunFam" id="3.40.50.300:FF:001465">
    <property type="entry name" value="ABC multidrug transporter (Eurofung)"/>
    <property type="match status" value="1"/>
</dbReference>
<dbReference type="InterPro" id="IPR034001">
    <property type="entry name" value="ABCG_PDR_1"/>
</dbReference>
<dbReference type="EMBL" id="CP089275">
    <property type="protein sequence ID" value="USP75663.1"/>
    <property type="molecule type" value="Genomic_DNA"/>
</dbReference>
<evidence type="ECO:0000256" key="11">
    <source>
        <dbReference type="SAM" id="MobiDB-lite"/>
    </source>
</evidence>
<feature type="transmembrane region" description="Helical" evidence="12">
    <location>
        <begin position="629"/>
        <end position="646"/>
    </location>
</feature>
<feature type="transmembrane region" description="Helical" evidence="12">
    <location>
        <begin position="485"/>
        <end position="504"/>
    </location>
</feature>
<dbReference type="CDD" id="cd03233">
    <property type="entry name" value="ABCG_PDR_domain1"/>
    <property type="match status" value="1"/>
</dbReference>
<dbReference type="Pfam" id="PF00005">
    <property type="entry name" value="ABC_tran"/>
    <property type="match status" value="2"/>
</dbReference>
<dbReference type="Pfam" id="PF01061">
    <property type="entry name" value="ABC2_membrane"/>
    <property type="match status" value="2"/>
</dbReference>
<feature type="compositionally biased region" description="Low complexity" evidence="11">
    <location>
        <begin position="793"/>
        <end position="803"/>
    </location>
</feature>
<feature type="transmembrane region" description="Helical" evidence="12">
    <location>
        <begin position="592"/>
        <end position="617"/>
    </location>
</feature>
<evidence type="ECO:0000256" key="8">
    <source>
        <dbReference type="ARBA" id="ARBA00022989"/>
    </source>
</evidence>
<feature type="region of interest" description="Disordered" evidence="11">
    <location>
        <begin position="1"/>
        <end position="38"/>
    </location>
</feature>
<dbReference type="GO" id="GO:0140359">
    <property type="term" value="F:ABC-type transporter activity"/>
    <property type="evidence" value="ECO:0007669"/>
    <property type="project" value="InterPro"/>
</dbReference>
<evidence type="ECO:0000256" key="2">
    <source>
        <dbReference type="ARBA" id="ARBA00006012"/>
    </source>
</evidence>
<dbReference type="GO" id="GO:0005524">
    <property type="term" value="F:ATP binding"/>
    <property type="evidence" value="ECO:0007669"/>
    <property type="project" value="UniProtKB-KW"/>
</dbReference>
<gene>
    <name evidence="14" type="ORF">yc1106_02937</name>
</gene>
<feature type="transmembrane region" description="Helical" evidence="12">
    <location>
        <begin position="730"/>
        <end position="750"/>
    </location>
</feature>
<keyword evidence="15" id="KW-1185">Reference proteome</keyword>
<evidence type="ECO:0000256" key="10">
    <source>
        <dbReference type="ARBA" id="ARBA00023180"/>
    </source>
</evidence>
<feature type="transmembrane region" description="Helical" evidence="12">
    <location>
        <begin position="1180"/>
        <end position="1201"/>
    </location>
</feature>
<name>A0A9Q8Z896_CURCL</name>
<dbReference type="InterPro" id="IPR017871">
    <property type="entry name" value="ABC_transporter-like_CS"/>
</dbReference>
<keyword evidence="5 12" id="KW-0812">Transmembrane</keyword>
<sequence length="1449" mass="160827">MLDRQLSESSHPQSPDRRLSIASHQSYHSHHHRKSDTIAGEILRTLTHQSAFSERDRERELRDTQAVDEDEEKVCDWNMAHEVKEMNSNNLQKPKHLGVTWQNLTVKAVSQSAMIQENVLSQLNIWKKIAESRQPRSMRTILENSHGCVKPGEMLLVLGRPGSGCTTLLNMLANKRSAYAEIEGDVRFGNLSPEEAAKYRGQIVINTEQEIFFPTLTVGQTMDFATKMKIPDQGVRGPQTEKEYQQQMKDFLLRSMGIEHTHDTKVGNEYVRGVSGGERKRVSVIECLATRASVFCWDNSTRGLDASTALEWAKAVRAMTTILGVTTIATLYQAGNGIFEQFDKVLVLDEGKQIFYGPREEARPFMEQLGFLCDPSANVADFLTGVTVPSERAIRPGFEASFPRSADAVRERYEQSNICQQMKLEYAFPESDYAKKGTESFKESVAMEKSRRLPKNSQFTVPLGKQITTAVRRQYQILWGDRATFFIKQALTIVLSLVTGSLFYDAPSTSGGLFSKGGTVFISVITFGLIALSEVTDSFFGRPVLAKHKDFALYHPAAFCFAQITADIPIVTAQVTSFSVIVYFMVGLKQTAGAFFTFWIVLVSLSICMTALFRLIGAAFDKFDDASKISGFLVSALITYSGYMIPKTAMHPWFVWIYWINPLAYGFESLMANEFKGQIIPCVIPNLIPAGPGYTNTNNACAGIAGAAVGANSLTGEEYLASLSYSTGHLWRNFGILWAWWALFASLTVYCTNNWKNTFTGGGSLLVPRENMKKAQTVLAADEESQVNEKGPSSSDSSGVMASSEDDKSDGLIRNESVFTWKNLSYTVKTPSGPRVLLDNVQGWIKPGTLGALMGSSGAGKTTLMDVLAQRKTEGTIQGSILVDGRPLPVSFQRSAGYCEQLDVHEPYTTVREALEFSALLRQSADTPREEKLRYVDTVIDLLELRDLEHTLIGRPGAGLSVEQTKRVTIGVELVAKPSILIFLDEPTSGLDGQSAFNTLRFLRKLAGAGQAVLCTIHQPSAQLFAEFDSLLLLTRGGKTVYFGDIGTNAATIKDYFGRNGAPCPPETNPAEHMIDVVSGTLSQGKDWNKVWLESPEHAKMSKELDQIIEEAAAQPAKYVDDGKTFAADMWTQIKVVTHRMNISIYRNIGYINNKIALHVGSALFNGFSFWMIGNSVADLQLGLFANFNFLFVAPGVFAQLQPLFIDRRDIYDAREKKSKIYSWVAFVTGLIVSEFAYLVVCAVLYFVCFYYTVGFPSSSSDAGAVFFIMLIYEFIYTGIGQFVAAYAPNAIAASLINPLVITAMTSFCGVLVPYSQITAFWRYWMYYLNPFTYLMGGLLTFTLWDKKVVCKESEFAVFDPPSGQSCSAYLEPYLQGLGRAANLVNPDATQGCKVCQYHQGSEYLATLNIEEHYYGWRNIGICVLFALSSYSLVYALMKLRTKTSKKAE</sequence>